<evidence type="ECO:0000313" key="3">
    <source>
        <dbReference type="RefSeq" id="XP_009783381.1"/>
    </source>
</evidence>
<proteinExistence type="predicted"/>
<dbReference type="AlphaFoldDB" id="A0A1U7X138"/>
<dbReference type="PANTHER" id="PTHR46238:SF8">
    <property type="entry name" value="ENDONUCLEASE_EXONUCLEASE_PHOSPHATASE DOMAIN-CONTAINING PROTEIN"/>
    <property type="match status" value="1"/>
</dbReference>
<feature type="region of interest" description="Disordered" evidence="1">
    <location>
        <begin position="166"/>
        <end position="209"/>
    </location>
</feature>
<name>A0A1U7X138_NICSY</name>
<keyword evidence="2" id="KW-1185">Reference proteome</keyword>
<evidence type="ECO:0000256" key="1">
    <source>
        <dbReference type="SAM" id="MobiDB-lite"/>
    </source>
</evidence>
<organism evidence="2 3">
    <name type="scientific">Nicotiana sylvestris</name>
    <name type="common">Wood tobacco</name>
    <name type="synonym">South American tobacco</name>
    <dbReference type="NCBI Taxonomy" id="4096"/>
    <lineage>
        <taxon>Eukaryota</taxon>
        <taxon>Viridiplantae</taxon>
        <taxon>Streptophyta</taxon>
        <taxon>Embryophyta</taxon>
        <taxon>Tracheophyta</taxon>
        <taxon>Spermatophyta</taxon>
        <taxon>Magnoliopsida</taxon>
        <taxon>eudicotyledons</taxon>
        <taxon>Gunneridae</taxon>
        <taxon>Pentapetalae</taxon>
        <taxon>asterids</taxon>
        <taxon>lamiids</taxon>
        <taxon>Solanales</taxon>
        <taxon>Solanaceae</taxon>
        <taxon>Nicotianoideae</taxon>
        <taxon>Nicotianeae</taxon>
        <taxon>Nicotiana</taxon>
    </lineage>
</organism>
<dbReference type="Proteomes" id="UP000189701">
    <property type="component" value="Unplaced"/>
</dbReference>
<evidence type="ECO:0000313" key="2">
    <source>
        <dbReference type="Proteomes" id="UP000189701"/>
    </source>
</evidence>
<gene>
    <name evidence="3" type="primary">LOC104231989</name>
</gene>
<dbReference type="PANTHER" id="PTHR46238">
    <property type="entry name" value="REVERSE TRANSCRIPTASE DOMAIN-CONTAINING PROTEIN"/>
    <property type="match status" value="1"/>
</dbReference>
<protein>
    <submittedName>
        <fullName evidence="3">Uncharacterized protein LOC104231989</fullName>
    </submittedName>
</protein>
<feature type="compositionally biased region" description="Basic and acidic residues" evidence="1">
    <location>
        <begin position="170"/>
        <end position="195"/>
    </location>
</feature>
<reference evidence="3" key="2">
    <citation type="submission" date="2025-08" db="UniProtKB">
        <authorList>
            <consortium name="RefSeq"/>
        </authorList>
    </citation>
    <scope>IDENTIFICATION</scope>
    <source>
        <tissue evidence="3">Leaf</tissue>
    </source>
</reference>
<reference evidence="2" key="1">
    <citation type="journal article" date="2013" name="Genome Biol.">
        <title>Reference genomes and transcriptomes of Nicotiana sylvestris and Nicotiana tomentosiformis.</title>
        <authorList>
            <person name="Sierro N."/>
            <person name="Battey J.N."/>
            <person name="Ouadi S."/>
            <person name="Bovet L."/>
            <person name="Goepfert S."/>
            <person name="Bakaher N."/>
            <person name="Peitsch M.C."/>
            <person name="Ivanov N.V."/>
        </authorList>
    </citation>
    <scope>NUCLEOTIDE SEQUENCE [LARGE SCALE GENOMIC DNA]</scope>
</reference>
<sequence>MVPLSAILKGLKHWEATTADHKKCSAAAVEHHGPPESDVTGETDVEVRLDSQDILKRKGLKYLRSTIQRDGEIDGDVTHRIWGAECWPIKNSLIQKKKVAEMRILRWMYGNTKLDKIQNEDIRESVGVAPVDDKMRETRLRWFRHVQRRSLDAPILCIANAERKSRSRRRETEAAKNSHPERELRDANAESKEQMLSRTRGSGCEREEG</sequence>
<dbReference type="STRING" id="4096.A0A1U7X138"/>
<accession>A0A1U7X138</accession>
<dbReference type="RefSeq" id="XP_009783381.1">
    <property type="nucleotide sequence ID" value="XM_009785079.1"/>
</dbReference>